<dbReference type="Proteomes" id="UP000274822">
    <property type="component" value="Unassembled WGS sequence"/>
</dbReference>
<accession>A0A433Q8V7</accession>
<evidence type="ECO:0000313" key="2">
    <source>
        <dbReference type="Proteomes" id="UP000274822"/>
    </source>
</evidence>
<evidence type="ECO:0000313" key="1">
    <source>
        <dbReference type="EMBL" id="RUS26220.1"/>
    </source>
</evidence>
<dbReference type="AlphaFoldDB" id="A0A433Q8V7"/>
<keyword evidence="2" id="KW-1185">Reference proteome</keyword>
<reference evidence="1 2" key="1">
    <citation type="journal article" date="2018" name="New Phytol.">
        <title>Phylogenomics of Endogonaceae and evolution of mycorrhizas within Mucoromycota.</title>
        <authorList>
            <person name="Chang Y."/>
            <person name="Desiro A."/>
            <person name="Na H."/>
            <person name="Sandor L."/>
            <person name="Lipzen A."/>
            <person name="Clum A."/>
            <person name="Barry K."/>
            <person name="Grigoriev I.V."/>
            <person name="Martin F.M."/>
            <person name="Stajich J.E."/>
            <person name="Smith M.E."/>
            <person name="Bonito G."/>
            <person name="Spatafora J.W."/>
        </authorList>
    </citation>
    <scope>NUCLEOTIDE SEQUENCE [LARGE SCALE GENOMIC DNA]</scope>
    <source>
        <strain evidence="1 2">AD002</strain>
    </source>
</reference>
<gene>
    <name evidence="1" type="ORF">BC938DRAFT_471053</name>
</gene>
<dbReference type="EMBL" id="RBNJ01010968">
    <property type="protein sequence ID" value="RUS26220.1"/>
    <property type="molecule type" value="Genomic_DNA"/>
</dbReference>
<sequence>MVVAYLWWIPHLYNGLQDPQSLHGQNLCAHARSAVLLRSFDEVPSNYVNVIHRPEGKLGLLGEEVYRDYVTLSGGEDALGVGITDECPAEASHCIQLCTLAPSRREATQEKDPSVEVPAVTVFQLIP</sequence>
<organism evidence="1 2">
    <name type="scientific">Jimgerdemannia flammicorona</name>
    <dbReference type="NCBI Taxonomy" id="994334"/>
    <lineage>
        <taxon>Eukaryota</taxon>
        <taxon>Fungi</taxon>
        <taxon>Fungi incertae sedis</taxon>
        <taxon>Mucoromycota</taxon>
        <taxon>Mucoromycotina</taxon>
        <taxon>Endogonomycetes</taxon>
        <taxon>Endogonales</taxon>
        <taxon>Endogonaceae</taxon>
        <taxon>Jimgerdemannia</taxon>
    </lineage>
</organism>
<comment type="caution">
    <text evidence="1">The sequence shown here is derived from an EMBL/GenBank/DDBJ whole genome shotgun (WGS) entry which is preliminary data.</text>
</comment>
<proteinExistence type="predicted"/>
<name>A0A433Q8V7_9FUNG</name>
<protein>
    <submittedName>
        <fullName evidence="1">Uncharacterized protein</fullName>
    </submittedName>
</protein>